<dbReference type="Pfam" id="PF18545">
    <property type="entry name" value="HalOD1"/>
    <property type="match status" value="1"/>
</dbReference>
<reference evidence="3" key="1">
    <citation type="submission" date="2022-04" db="EMBL/GenBank/DDBJ databases">
        <title>Diverse halophilic archaea isolated from saline environments.</title>
        <authorList>
            <person name="Cui H.-L."/>
        </authorList>
    </citation>
    <scope>NUCLEOTIDE SEQUENCE</scope>
    <source>
        <strain evidence="3">XZYJT40</strain>
    </source>
</reference>
<protein>
    <recommendedName>
        <fullName evidence="2">Halobacterial output domain-containing protein</fullName>
    </recommendedName>
</protein>
<accession>A0A8U0IIC3</accession>
<dbReference type="RefSeq" id="WP_248654329.1">
    <property type="nucleotide sequence ID" value="NZ_CP096658.1"/>
</dbReference>
<dbReference type="Proteomes" id="UP000830434">
    <property type="component" value="Chromosome"/>
</dbReference>
<keyword evidence="4" id="KW-1185">Reference proteome</keyword>
<proteinExistence type="predicted"/>
<evidence type="ECO:0000313" key="4">
    <source>
        <dbReference type="Proteomes" id="UP000830434"/>
    </source>
</evidence>
<dbReference type="KEGG" id="haxz:M0R88_15125"/>
<dbReference type="InterPro" id="IPR040624">
    <property type="entry name" value="HalOD1"/>
</dbReference>
<organism evidence="3 4">
    <name type="scientific">Halorussus gelatinilyticus</name>
    <dbReference type="NCBI Taxonomy" id="2937524"/>
    <lineage>
        <taxon>Archaea</taxon>
        <taxon>Methanobacteriati</taxon>
        <taxon>Methanobacteriota</taxon>
        <taxon>Stenosarchaea group</taxon>
        <taxon>Halobacteria</taxon>
        <taxon>Halobacteriales</taxon>
        <taxon>Haladaptataceae</taxon>
        <taxon>Halorussus</taxon>
    </lineage>
</organism>
<dbReference type="GeneID" id="73047782"/>
<evidence type="ECO:0000313" key="3">
    <source>
        <dbReference type="EMBL" id="UPV99838.1"/>
    </source>
</evidence>
<sequence>MGEKETADVSESESNVHHRSIFEDVDESPSAELIGILAELKGVGTDELSPLYSWVDSLISDLYSSPPPAETQAVIEFTYEDYRITLYQDGHAVLMERTSESGTH</sequence>
<feature type="region of interest" description="Disordered" evidence="1">
    <location>
        <begin position="1"/>
        <end position="22"/>
    </location>
</feature>
<feature type="domain" description="Halobacterial output" evidence="2">
    <location>
        <begin position="26"/>
        <end position="91"/>
    </location>
</feature>
<evidence type="ECO:0000256" key="1">
    <source>
        <dbReference type="SAM" id="MobiDB-lite"/>
    </source>
</evidence>
<gene>
    <name evidence="3" type="ORF">M0R88_15125</name>
</gene>
<dbReference type="EMBL" id="CP096658">
    <property type="protein sequence ID" value="UPV99838.1"/>
    <property type="molecule type" value="Genomic_DNA"/>
</dbReference>
<name>A0A8U0IIC3_9EURY</name>
<dbReference type="AlphaFoldDB" id="A0A8U0IIC3"/>
<evidence type="ECO:0000259" key="2">
    <source>
        <dbReference type="Pfam" id="PF18545"/>
    </source>
</evidence>